<evidence type="ECO:0000313" key="2">
    <source>
        <dbReference type="EMBL" id="GAA0172236.1"/>
    </source>
</evidence>
<organism evidence="2 3">
    <name type="scientific">Lithospermum erythrorhizon</name>
    <name type="common">Purple gromwell</name>
    <name type="synonym">Lithospermum officinale var. erythrorhizon</name>
    <dbReference type="NCBI Taxonomy" id="34254"/>
    <lineage>
        <taxon>Eukaryota</taxon>
        <taxon>Viridiplantae</taxon>
        <taxon>Streptophyta</taxon>
        <taxon>Embryophyta</taxon>
        <taxon>Tracheophyta</taxon>
        <taxon>Spermatophyta</taxon>
        <taxon>Magnoliopsida</taxon>
        <taxon>eudicotyledons</taxon>
        <taxon>Gunneridae</taxon>
        <taxon>Pentapetalae</taxon>
        <taxon>asterids</taxon>
        <taxon>lamiids</taxon>
        <taxon>Boraginales</taxon>
        <taxon>Boraginaceae</taxon>
        <taxon>Boraginoideae</taxon>
        <taxon>Lithospermeae</taxon>
        <taxon>Lithospermum</taxon>
    </lineage>
</organism>
<feature type="signal peptide" evidence="1">
    <location>
        <begin position="1"/>
        <end position="25"/>
    </location>
</feature>
<protein>
    <submittedName>
        <fullName evidence="2">Uncharacterized protein</fullName>
    </submittedName>
</protein>
<evidence type="ECO:0000256" key="1">
    <source>
        <dbReference type="SAM" id="SignalP"/>
    </source>
</evidence>
<dbReference type="PANTHER" id="PTHR36619">
    <property type="entry name" value="OS04G0208900 PROTEIN"/>
    <property type="match status" value="1"/>
</dbReference>
<dbReference type="Proteomes" id="UP001454036">
    <property type="component" value="Unassembled WGS sequence"/>
</dbReference>
<keyword evidence="3" id="KW-1185">Reference proteome</keyword>
<evidence type="ECO:0000313" key="3">
    <source>
        <dbReference type="Proteomes" id="UP001454036"/>
    </source>
</evidence>
<keyword evidence="1" id="KW-0732">Signal</keyword>
<proteinExistence type="predicted"/>
<gene>
    <name evidence="2" type="ORF">LIER_26095</name>
</gene>
<accession>A0AAV3RAJ7</accession>
<name>A0AAV3RAJ7_LITER</name>
<dbReference type="EMBL" id="BAABME010008030">
    <property type="protein sequence ID" value="GAA0172236.1"/>
    <property type="molecule type" value="Genomic_DNA"/>
</dbReference>
<sequence>MSTSYVLIALLSLLILSSQIDSTMAKRKFPSSAPSTMISKDYGTLKPDLSNKKHHVLSDKDIKNCKPKGVRHTSAPSRFVNMHPFSSLGCSTGRNEQKP</sequence>
<reference evidence="2 3" key="1">
    <citation type="submission" date="2024-01" db="EMBL/GenBank/DDBJ databases">
        <title>The complete chloroplast genome sequence of Lithospermum erythrorhizon: insights into the phylogenetic relationship among Boraginaceae species and the maternal lineages of purple gromwells.</title>
        <authorList>
            <person name="Okada T."/>
            <person name="Watanabe K."/>
        </authorList>
    </citation>
    <scope>NUCLEOTIDE SEQUENCE [LARGE SCALE GENOMIC DNA]</scope>
</reference>
<dbReference type="AlphaFoldDB" id="A0AAV3RAJ7"/>
<dbReference type="PANTHER" id="PTHR36619:SF2">
    <property type="entry name" value="OS04G0208900 PROTEIN"/>
    <property type="match status" value="1"/>
</dbReference>
<feature type="chain" id="PRO_5043326914" evidence="1">
    <location>
        <begin position="26"/>
        <end position="99"/>
    </location>
</feature>
<comment type="caution">
    <text evidence="2">The sequence shown here is derived from an EMBL/GenBank/DDBJ whole genome shotgun (WGS) entry which is preliminary data.</text>
</comment>